<gene>
    <name evidence="2" type="ORF">A3C04_02050</name>
</gene>
<dbReference type="AlphaFoldDB" id="A0A1G2R4M1"/>
<dbReference type="InterPro" id="IPR018911">
    <property type="entry name" value="Gmad2_Ig-like_dom"/>
</dbReference>
<feature type="domain" description="Bacterial spore germination immunoglobulin-like" evidence="1">
    <location>
        <begin position="5"/>
        <end position="65"/>
    </location>
</feature>
<evidence type="ECO:0000313" key="3">
    <source>
        <dbReference type="Proteomes" id="UP000178092"/>
    </source>
</evidence>
<dbReference type="EMBL" id="MHTV01000006">
    <property type="protein sequence ID" value="OHA67677.1"/>
    <property type="molecule type" value="Genomic_DNA"/>
</dbReference>
<protein>
    <recommendedName>
        <fullName evidence="1">Bacterial spore germination immunoglobulin-like domain-containing protein</fullName>
    </recommendedName>
</protein>
<comment type="caution">
    <text evidence="2">The sequence shown here is derived from an EMBL/GenBank/DDBJ whole genome shotgun (WGS) entry which is preliminary data.</text>
</comment>
<evidence type="ECO:0000259" key="1">
    <source>
        <dbReference type="Pfam" id="PF10648"/>
    </source>
</evidence>
<evidence type="ECO:0000313" key="2">
    <source>
        <dbReference type="EMBL" id="OHA67677.1"/>
    </source>
</evidence>
<sequence length="86" mass="9619">MGIWYFEASFPIRLVGENGEELGIAIAQAQDEWMAEALVPFEAVLSFESSEAQKGFLVFEKDNPSGLQENADEMRLPILIPDTQIE</sequence>
<accession>A0A1G2R4M1</accession>
<proteinExistence type="predicted"/>
<organism evidence="2 3">
    <name type="scientific">Candidatus Wildermuthbacteria bacterium RIFCSPHIGHO2_02_FULL_45_25</name>
    <dbReference type="NCBI Taxonomy" id="1802450"/>
    <lineage>
        <taxon>Bacteria</taxon>
        <taxon>Candidatus Wildermuthiibacteriota</taxon>
    </lineage>
</organism>
<name>A0A1G2R4M1_9BACT</name>
<dbReference type="Pfam" id="PF10648">
    <property type="entry name" value="Gmad2"/>
    <property type="match status" value="1"/>
</dbReference>
<reference evidence="2 3" key="1">
    <citation type="journal article" date="2016" name="Nat. Commun.">
        <title>Thousands of microbial genomes shed light on interconnected biogeochemical processes in an aquifer system.</title>
        <authorList>
            <person name="Anantharaman K."/>
            <person name="Brown C.T."/>
            <person name="Hug L.A."/>
            <person name="Sharon I."/>
            <person name="Castelle C.J."/>
            <person name="Probst A.J."/>
            <person name="Thomas B.C."/>
            <person name="Singh A."/>
            <person name="Wilkins M.J."/>
            <person name="Karaoz U."/>
            <person name="Brodie E.L."/>
            <person name="Williams K.H."/>
            <person name="Hubbard S.S."/>
            <person name="Banfield J.F."/>
        </authorList>
    </citation>
    <scope>NUCLEOTIDE SEQUENCE [LARGE SCALE GENOMIC DNA]</scope>
</reference>
<dbReference type="Proteomes" id="UP000178092">
    <property type="component" value="Unassembled WGS sequence"/>
</dbReference>